<evidence type="ECO:0000313" key="3">
    <source>
        <dbReference type="Proteomes" id="UP000077295"/>
    </source>
</evidence>
<gene>
    <name evidence="2" type="ORF">SAMEA2273187_01032</name>
</gene>
<dbReference type="EMBL" id="FKEV01000002">
    <property type="protein sequence ID" value="SAD76919.1"/>
    <property type="molecule type" value="Genomic_DNA"/>
</dbReference>
<dbReference type="AlphaFoldDB" id="A0ABD7KTM9"/>
<organism evidence="2 3">
    <name type="scientific">Enterobacter hormaechei</name>
    <dbReference type="NCBI Taxonomy" id="158836"/>
    <lineage>
        <taxon>Bacteria</taxon>
        <taxon>Pseudomonadati</taxon>
        <taxon>Pseudomonadota</taxon>
        <taxon>Gammaproteobacteria</taxon>
        <taxon>Enterobacterales</taxon>
        <taxon>Enterobacteriaceae</taxon>
        <taxon>Enterobacter</taxon>
        <taxon>Enterobacter cloacae complex</taxon>
    </lineage>
</organism>
<evidence type="ECO:0000313" key="2">
    <source>
        <dbReference type="EMBL" id="SAD76919.1"/>
    </source>
</evidence>
<feature type="transmembrane region" description="Helical" evidence="1">
    <location>
        <begin position="6"/>
        <end position="27"/>
    </location>
</feature>
<sequence length="163" mass="18471">MRNLDINAIAITALNMLASLFFSYFFTETLTNNTDALNLVANIFSILTGFLLLVITLSGDNSSVSLGLTEVERTYQTNRFLIRFNRYYSLFLLYLLTLALIFIYYLLSKDKSHTGLALSLSISVITHAISFLTCFSFIQSTFIPLKLKKLYTEKKELNDKSGS</sequence>
<reference evidence="2 3" key="1">
    <citation type="submission" date="2016-03" db="EMBL/GenBank/DDBJ databases">
        <authorList>
            <consortium name="Pathogen Informatics"/>
        </authorList>
    </citation>
    <scope>NUCLEOTIDE SEQUENCE [LARGE SCALE GENOMIC DNA]</scope>
    <source>
        <strain evidence="3">e552</strain>
    </source>
</reference>
<feature type="transmembrane region" description="Helical" evidence="1">
    <location>
        <begin position="39"/>
        <end position="59"/>
    </location>
</feature>
<dbReference type="Proteomes" id="UP000077295">
    <property type="component" value="Unassembled WGS sequence"/>
</dbReference>
<accession>A0ABD7KTM9</accession>
<feature type="transmembrane region" description="Helical" evidence="1">
    <location>
        <begin position="87"/>
        <end position="107"/>
    </location>
</feature>
<proteinExistence type="predicted"/>
<comment type="caution">
    <text evidence="2">The sequence shown here is derived from an EMBL/GenBank/DDBJ whole genome shotgun (WGS) entry which is preliminary data.</text>
</comment>
<protein>
    <submittedName>
        <fullName evidence="2">Uncharacterized protein</fullName>
    </submittedName>
</protein>
<evidence type="ECO:0000256" key="1">
    <source>
        <dbReference type="SAM" id="Phobius"/>
    </source>
</evidence>
<keyword evidence="1" id="KW-1133">Transmembrane helix</keyword>
<name>A0ABD7KTM9_9ENTR</name>
<feature type="transmembrane region" description="Helical" evidence="1">
    <location>
        <begin position="114"/>
        <end position="138"/>
    </location>
</feature>
<keyword evidence="1" id="KW-0812">Transmembrane</keyword>
<keyword evidence="1" id="KW-0472">Membrane</keyword>